<dbReference type="KEGG" id="hhs:HHS_00420"/>
<dbReference type="GO" id="GO:0046933">
    <property type="term" value="F:proton-transporting ATP synthase activity, rotational mechanism"/>
    <property type="evidence" value="ECO:0007669"/>
    <property type="project" value="UniProtKB-UniRule"/>
</dbReference>
<evidence type="ECO:0000256" key="4">
    <source>
        <dbReference type="ARBA" id="ARBA00011648"/>
    </source>
</evidence>
<accession>U3U6R1</accession>
<dbReference type="PROSITE" id="PS00153">
    <property type="entry name" value="ATPASE_GAMMA"/>
    <property type="match status" value="1"/>
</dbReference>
<evidence type="ECO:0000256" key="8">
    <source>
        <dbReference type="ARBA" id="ARBA00023065"/>
    </source>
</evidence>
<protein>
    <recommendedName>
        <fullName evidence="12">ATP synthase gamma chain</fullName>
    </recommendedName>
    <alternativeName>
        <fullName evidence="12">ATP synthase F1 sector gamma subunit</fullName>
    </alternativeName>
    <alternativeName>
        <fullName evidence="12">F-ATPase gamma subunit</fullName>
    </alternativeName>
</protein>
<evidence type="ECO:0000256" key="12">
    <source>
        <dbReference type="HAMAP-Rule" id="MF_00815"/>
    </source>
</evidence>
<dbReference type="Pfam" id="PF00231">
    <property type="entry name" value="ATP-synt"/>
    <property type="match status" value="1"/>
</dbReference>
<dbReference type="Proteomes" id="UP000016900">
    <property type="component" value="Chromosome"/>
</dbReference>
<evidence type="ECO:0000256" key="6">
    <source>
        <dbReference type="ARBA" id="ARBA00022475"/>
    </source>
</evidence>
<keyword evidence="10 12" id="KW-0139">CF(1)</keyword>
<dbReference type="Gene3D" id="1.10.287.80">
    <property type="entry name" value="ATP synthase, gamma subunit, helix hairpin domain"/>
    <property type="match status" value="1"/>
</dbReference>
<dbReference type="STRING" id="1235990.BMSBPS_0507"/>
<dbReference type="InterPro" id="IPR000131">
    <property type="entry name" value="ATP_synth_F1_gsu"/>
</dbReference>
<keyword evidence="9 12" id="KW-0472">Membrane</keyword>
<dbReference type="PANTHER" id="PTHR11693">
    <property type="entry name" value="ATP SYNTHASE GAMMA CHAIN"/>
    <property type="match status" value="1"/>
</dbReference>
<dbReference type="InterPro" id="IPR023632">
    <property type="entry name" value="ATP_synth_F1_gsu_CS"/>
</dbReference>
<name>U3U6R1_9GAMM</name>
<proteinExistence type="inferred from homology"/>
<dbReference type="HAMAP" id="MF_00815">
    <property type="entry name" value="ATP_synth_gamma_bact"/>
    <property type="match status" value="1"/>
</dbReference>
<dbReference type="EMBL" id="AP012554">
    <property type="protein sequence ID" value="BAO00012.1"/>
    <property type="molecule type" value="Genomic_DNA"/>
</dbReference>
<dbReference type="NCBIfam" id="TIGR01146">
    <property type="entry name" value="ATPsyn_F1gamma"/>
    <property type="match status" value="1"/>
</dbReference>
<sequence length="289" mass="32522">MVGVKEIRTKIDSVKNTQKITKAMEMVAASKMRKTQEHMAISRPYSYAIRKVINHLLLGSLEYKHPYLHNRDVRRIGYLVISTDRGLCGSLNINLFKKLLLEMQTWSIKGVQSDLTLIGSKGVSFFSSISANIVAQVTGICNKPTLSDLIGPIKIMLKSYDEGITDKLYIISNKFNNTMSQIPVITQLLPLTSTESEAEKIKVKKWDYLYEPDSKPLLDVLLRRYIESQVYQFLVENLASEQAARMVAMKAATDNSISLIKDLQLVYNKARQANITQEITEIVSGASAV</sequence>
<keyword evidence="5 12" id="KW-0813">Transport</keyword>
<evidence type="ECO:0000313" key="14">
    <source>
        <dbReference type="Proteomes" id="UP000016900"/>
    </source>
</evidence>
<dbReference type="InterPro" id="IPR035968">
    <property type="entry name" value="ATP_synth_F1_ATPase_gsu"/>
</dbReference>
<comment type="similarity">
    <text evidence="3 12">Belongs to the ATPase gamma chain family.</text>
</comment>
<dbReference type="PANTHER" id="PTHR11693:SF22">
    <property type="entry name" value="ATP SYNTHASE SUBUNIT GAMMA, MITOCHONDRIAL"/>
    <property type="match status" value="1"/>
</dbReference>
<comment type="subunit">
    <text evidence="4 12">F-type ATPases have 2 components, CF(1) - the catalytic core - and CF(0) - the membrane proton channel. CF(1) has five subunits: alpha(3), beta(3), gamma(1), delta(1), epsilon(1). CF(0) has three main subunits: a, b and c.</text>
</comment>
<gene>
    <name evidence="12 13" type="primary">atpG</name>
    <name evidence="13" type="ORF">HHS_00420</name>
</gene>
<dbReference type="NCBIfam" id="NF004144">
    <property type="entry name" value="PRK05621.1-1"/>
    <property type="match status" value="1"/>
</dbReference>
<evidence type="ECO:0000313" key="13">
    <source>
        <dbReference type="EMBL" id="BAO00012.1"/>
    </source>
</evidence>
<dbReference type="FunFam" id="1.10.287.80:FF:000005">
    <property type="entry name" value="ATP synthase gamma chain"/>
    <property type="match status" value="1"/>
</dbReference>
<dbReference type="GO" id="GO:0042777">
    <property type="term" value="P:proton motive force-driven plasma membrane ATP synthesis"/>
    <property type="evidence" value="ECO:0007669"/>
    <property type="project" value="UniProtKB-UniRule"/>
</dbReference>
<dbReference type="SUPFAM" id="SSF52943">
    <property type="entry name" value="ATP synthase (F1-ATPase), gamma subunit"/>
    <property type="match status" value="1"/>
</dbReference>
<reference evidence="13 14" key="1">
    <citation type="submission" date="2012-10" db="EMBL/GenBank/DDBJ databases">
        <title>Genome sequence of the symbiont of the pentatomidae stink bug Halyomorpha halys.</title>
        <authorList>
            <person name="Kobayashi H."/>
            <person name="Fujii-Muramatsu R."/>
            <person name="Takeishi K."/>
            <person name="Noda H."/>
        </authorList>
    </citation>
    <scope>NUCLEOTIDE SEQUENCE [LARGE SCALE GENOMIC DNA]</scope>
</reference>
<evidence type="ECO:0000256" key="7">
    <source>
        <dbReference type="ARBA" id="ARBA00022781"/>
    </source>
</evidence>
<keyword evidence="6 12" id="KW-1003">Cell membrane</keyword>
<organism evidence="13 14">
    <name type="scientific">Candidatus Pantoea carbekii</name>
    <dbReference type="NCBI Taxonomy" id="1235990"/>
    <lineage>
        <taxon>Bacteria</taxon>
        <taxon>Pseudomonadati</taxon>
        <taxon>Pseudomonadota</taxon>
        <taxon>Gammaproteobacteria</taxon>
        <taxon>Enterobacterales</taxon>
        <taxon>Erwiniaceae</taxon>
        <taxon>Pantoea</taxon>
    </lineage>
</organism>
<comment type="function">
    <text evidence="1 12">Produces ATP from ADP in the presence of a proton gradient across the membrane. The gamma chain is believed to be important in regulating ATPase activity and the flow of protons through the CF(0) complex.</text>
</comment>
<evidence type="ECO:0000256" key="10">
    <source>
        <dbReference type="ARBA" id="ARBA00023196"/>
    </source>
</evidence>
<dbReference type="GO" id="GO:0005524">
    <property type="term" value="F:ATP binding"/>
    <property type="evidence" value="ECO:0007669"/>
    <property type="project" value="UniProtKB-UniRule"/>
</dbReference>
<keyword evidence="7 12" id="KW-0375">Hydrogen ion transport</keyword>
<dbReference type="GO" id="GO:0045259">
    <property type="term" value="C:proton-transporting ATP synthase complex"/>
    <property type="evidence" value="ECO:0007669"/>
    <property type="project" value="UniProtKB-KW"/>
</dbReference>
<comment type="subcellular location">
    <subcellularLocation>
        <location evidence="12">Cell membrane</location>
        <topology evidence="12">Peripheral membrane protein</topology>
    </subcellularLocation>
    <subcellularLocation>
        <location evidence="2">Membrane</location>
        <topology evidence="2">Peripheral membrane protein</topology>
    </subcellularLocation>
</comment>
<evidence type="ECO:0000256" key="11">
    <source>
        <dbReference type="ARBA" id="ARBA00023310"/>
    </source>
</evidence>
<evidence type="ECO:0000256" key="3">
    <source>
        <dbReference type="ARBA" id="ARBA00007681"/>
    </source>
</evidence>
<keyword evidence="14" id="KW-1185">Reference proteome</keyword>
<dbReference type="AlphaFoldDB" id="U3U6R1"/>
<keyword evidence="11 12" id="KW-0066">ATP synthesis</keyword>
<dbReference type="RefSeq" id="WP_022564031.1">
    <property type="nucleotide sequence ID" value="NZ_CP010907.1"/>
</dbReference>
<dbReference type="GO" id="GO:0005886">
    <property type="term" value="C:plasma membrane"/>
    <property type="evidence" value="ECO:0007669"/>
    <property type="project" value="UniProtKB-SubCell"/>
</dbReference>
<dbReference type="CDD" id="cd12151">
    <property type="entry name" value="F1-ATPase_gamma"/>
    <property type="match status" value="1"/>
</dbReference>
<evidence type="ECO:0000256" key="5">
    <source>
        <dbReference type="ARBA" id="ARBA00022448"/>
    </source>
</evidence>
<evidence type="ECO:0000256" key="9">
    <source>
        <dbReference type="ARBA" id="ARBA00023136"/>
    </source>
</evidence>
<evidence type="ECO:0000256" key="1">
    <source>
        <dbReference type="ARBA" id="ARBA00003456"/>
    </source>
</evidence>
<dbReference type="Gene3D" id="3.40.1380.10">
    <property type="match status" value="1"/>
</dbReference>
<keyword evidence="8 12" id="KW-0406">Ion transport</keyword>
<dbReference type="PRINTS" id="PR00126">
    <property type="entry name" value="ATPASEGAMMA"/>
</dbReference>
<evidence type="ECO:0000256" key="2">
    <source>
        <dbReference type="ARBA" id="ARBA00004170"/>
    </source>
</evidence>
<dbReference type="OrthoDB" id="9812769at2"/>
<dbReference type="KEGG" id="pck:BMSBPS_0507"/>
<dbReference type="eggNOG" id="COG0224">
    <property type="taxonomic scope" value="Bacteria"/>
</dbReference>
<dbReference type="PATRIC" id="fig|1235990.3.peg.43"/>